<dbReference type="InterPro" id="IPR004358">
    <property type="entry name" value="Sig_transdc_His_kin-like_C"/>
</dbReference>
<dbReference type="Gene3D" id="3.40.50.2300">
    <property type="match status" value="2"/>
</dbReference>
<evidence type="ECO:0000259" key="12">
    <source>
        <dbReference type="PROSITE" id="PS50109"/>
    </source>
</evidence>
<dbReference type="InterPro" id="IPR005467">
    <property type="entry name" value="His_kinase_dom"/>
</dbReference>
<evidence type="ECO:0000256" key="6">
    <source>
        <dbReference type="ARBA" id="ARBA00022989"/>
    </source>
</evidence>
<dbReference type="EMBL" id="CP026604">
    <property type="protein sequence ID" value="AWB66806.1"/>
    <property type="molecule type" value="Genomic_DNA"/>
</dbReference>
<dbReference type="SMART" id="SM00388">
    <property type="entry name" value="HisKA"/>
    <property type="match status" value="1"/>
</dbReference>
<dbReference type="PANTHER" id="PTHR45339:SF5">
    <property type="entry name" value="HISTIDINE KINASE"/>
    <property type="match status" value="1"/>
</dbReference>
<dbReference type="CDD" id="cd16922">
    <property type="entry name" value="HATPase_EvgS-ArcB-TorS-like"/>
    <property type="match status" value="1"/>
</dbReference>
<dbReference type="FunFam" id="3.30.565.10:FF:000010">
    <property type="entry name" value="Sensor histidine kinase RcsC"/>
    <property type="match status" value="1"/>
</dbReference>
<organism evidence="14 15">
    <name type="scientific">Saccharobesus litoralis</name>
    <dbReference type="NCBI Taxonomy" id="2172099"/>
    <lineage>
        <taxon>Bacteria</taxon>
        <taxon>Pseudomonadati</taxon>
        <taxon>Pseudomonadota</taxon>
        <taxon>Gammaproteobacteria</taxon>
        <taxon>Alteromonadales</taxon>
        <taxon>Alteromonadaceae</taxon>
        <taxon>Saccharobesus</taxon>
    </lineage>
</organism>
<dbReference type="EC" id="2.7.13.3" evidence="3"/>
<dbReference type="PROSITE" id="PS50110">
    <property type="entry name" value="RESPONSE_REGULATORY"/>
    <property type="match status" value="2"/>
</dbReference>
<gene>
    <name evidence="14" type="ORF">C2869_10360</name>
</gene>
<keyword evidence="6 11" id="KW-1133">Transmembrane helix</keyword>
<sequence>MSETKSIAVLKKAVRRKYCGALIVIALLISMSSLTMMWMVSAKQGDAEKINTAGMQRMLSQKIALHANNLIHTVDNKGVLGEKRALVSAVHRFEQNHQILLKGANSAELATHFSPTVQRLYFWGQPSLHNRVIDFIATTKRLSAQPHDSHQHAEYYTTAYTDALLYDLNQVVVRFELEARQRLTQLSQLQVLIWVVSLIILILEAVYIFAPMEMQIIGNLRKQRQAKRLAQQLQREAELASQAKSEFLANMSHELRTPINGLFGMIEIAKVEKNQSQREQLLDQAKTSGQQLLTLINDILDISKIEANKLNIERFDFQLPQILDNCFAPIAVQAEQKGIAFDYECETNLPEWVKGDAVRLTQVINNLLSNAVKFTEQGHISVKASVIEQEAEYCFTLAVTDTGIGIKPEQIEHIFESFTQADSSTTRKYGGSGLGLALCKRLADLMSGQLSVSSVIGQGSKFELSVPLYPSAVSVNDLPKANIRCAIVDDLESSRAYLKLIVEQLGIEPDVFAGGAALIQSLNQGHYDLIITDLFMPEVDGINLVKKVQAIQQGGQFILVSAAADIVQMSQEEKGLFNRVFSKPIDKKAFKSCLKSLVLGKECGSPSQAIEPLTILLAEDNDINAHIAEHMLTTEQHQVTRVADGSLAVDILRHQVFDLVLMDINMPVMDGWQACQAIRNELKLNVPIVALTANAFEKDKQKSTEVGMKFHLTKPIDKQALLDVVHQVALSKDSLSA</sequence>
<protein>
    <recommendedName>
        <fullName evidence="3">histidine kinase</fullName>
        <ecNumber evidence="3">2.7.13.3</ecNumber>
    </recommendedName>
</protein>
<proteinExistence type="predicted"/>
<dbReference type="OrthoDB" id="9810730at2"/>
<dbReference type="KEGG" id="cate:C2869_10360"/>
<dbReference type="Pfam" id="PF13675">
    <property type="entry name" value="PilJ"/>
    <property type="match status" value="1"/>
</dbReference>
<keyword evidence="7" id="KW-0902">Two-component regulatory system</keyword>
<keyword evidence="14" id="KW-0808">Transferase</keyword>
<keyword evidence="5 11" id="KW-0812">Transmembrane</keyword>
<evidence type="ECO:0000313" key="15">
    <source>
        <dbReference type="Proteomes" id="UP000244441"/>
    </source>
</evidence>
<comment type="subcellular location">
    <subcellularLocation>
        <location evidence="2">Membrane</location>
        <topology evidence="2">Multi-pass membrane protein</topology>
    </subcellularLocation>
</comment>
<dbReference type="PRINTS" id="PR00344">
    <property type="entry name" value="BCTRLSENSOR"/>
</dbReference>
<evidence type="ECO:0000256" key="10">
    <source>
        <dbReference type="SAM" id="Coils"/>
    </source>
</evidence>
<feature type="transmembrane region" description="Helical" evidence="11">
    <location>
        <begin position="191"/>
        <end position="210"/>
    </location>
</feature>
<dbReference type="Proteomes" id="UP000244441">
    <property type="component" value="Chromosome"/>
</dbReference>
<feature type="domain" description="Histidine kinase" evidence="12">
    <location>
        <begin position="250"/>
        <end position="470"/>
    </location>
</feature>
<evidence type="ECO:0000256" key="2">
    <source>
        <dbReference type="ARBA" id="ARBA00004141"/>
    </source>
</evidence>
<keyword evidence="8 11" id="KW-0472">Membrane</keyword>
<evidence type="ECO:0000256" key="4">
    <source>
        <dbReference type="ARBA" id="ARBA00022553"/>
    </source>
</evidence>
<dbReference type="InterPro" id="IPR003594">
    <property type="entry name" value="HATPase_dom"/>
</dbReference>
<evidence type="ECO:0000256" key="9">
    <source>
        <dbReference type="PROSITE-ProRule" id="PRU00169"/>
    </source>
</evidence>
<dbReference type="InterPro" id="IPR011006">
    <property type="entry name" value="CheY-like_superfamily"/>
</dbReference>
<dbReference type="Pfam" id="PF00072">
    <property type="entry name" value="Response_reg"/>
    <property type="match status" value="2"/>
</dbReference>
<evidence type="ECO:0000256" key="5">
    <source>
        <dbReference type="ARBA" id="ARBA00022692"/>
    </source>
</evidence>
<dbReference type="Pfam" id="PF00512">
    <property type="entry name" value="HisKA"/>
    <property type="match status" value="1"/>
</dbReference>
<evidence type="ECO:0000256" key="3">
    <source>
        <dbReference type="ARBA" id="ARBA00012438"/>
    </source>
</evidence>
<feature type="domain" description="Response regulatory" evidence="13">
    <location>
        <begin position="484"/>
        <end position="598"/>
    </location>
</feature>
<feature type="domain" description="Response regulatory" evidence="13">
    <location>
        <begin position="614"/>
        <end position="729"/>
    </location>
</feature>
<evidence type="ECO:0000256" key="1">
    <source>
        <dbReference type="ARBA" id="ARBA00000085"/>
    </source>
</evidence>
<keyword evidence="4 9" id="KW-0597">Phosphoprotein</keyword>
<name>A0A2S0VRG2_9ALTE</name>
<keyword evidence="14" id="KW-0418">Kinase</keyword>
<evidence type="ECO:0000256" key="7">
    <source>
        <dbReference type="ARBA" id="ARBA00023012"/>
    </source>
</evidence>
<dbReference type="SMART" id="SM00387">
    <property type="entry name" value="HATPase_c"/>
    <property type="match status" value="1"/>
</dbReference>
<dbReference type="CDD" id="cd17546">
    <property type="entry name" value="REC_hyHK_CKI1_RcsC-like"/>
    <property type="match status" value="1"/>
</dbReference>
<feature type="modified residue" description="4-aspartylphosphate" evidence="9">
    <location>
        <position position="533"/>
    </location>
</feature>
<accession>A0A2S0VRG2</accession>
<dbReference type="InterPro" id="IPR036890">
    <property type="entry name" value="HATPase_C_sf"/>
</dbReference>
<dbReference type="RefSeq" id="WP_108602862.1">
    <property type="nucleotide sequence ID" value="NZ_CP026604.1"/>
</dbReference>
<evidence type="ECO:0000259" key="13">
    <source>
        <dbReference type="PROSITE" id="PS50110"/>
    </source>
</evidence>
<dbReference type="CDD" id="cd00156">
    <property type="entry name" value="REC"/>
    <property type="match status" value="1"/>
</dbReference>
<dbReference type="SUPFAM" id="SSF47384">
    <property type="entry name" value="Homodimeric domain of signal transducing histidine kinase"/>
    <property type="match status" value="1"/>
</dbReference>
<dbReference type="Gene3D" id="3.30.565.10">
    <property type="entry name" value="Histidine kinase-like ATPase, C-terminal domain"/>
    <property type="match status" value="1"/>
</dbReference>
<dbReference type="InterPro" id="IPR029095">
    <property type="entry name" value="NarX-like_N"/>
</dbReference>
<feature type="coiled-coil region" evidence="10">
    <location>
        <begin position="223"/>
        <end position="250"/>
    </location>
</feature>
<dbReference type="SUPFAM" id="SSF52172">
    <property type="entry name" value="CheY-like"/>
    <property type="match status" value="2"/>
</dbReference>
<dbReference type="CDD" id="cd00082">
    <property type="entry name" value="HisKA"/>
    <property type="match status" value="1"/>
</dbReference>
<dbReference type="AlphaFoldDB" id="A0A2S0VRG2"/>
<evidence type="ECO:0000256" key="11">
    <source>
        <dbReference type="SAM" id="Phobius"/>
    </source>
</evidence>
<dbReference type="InterPro" id="IPR036097">
    <property type="entry name" value="HisK_dim/P_sf"/>
</dbReference>
<dbReference type="Pfam" id="PF02518">
    <property type="entry name" value="HATPase_c"/>
    <property type="match status" value="1"/>
</dbReference>
<dbReference type="SMART" id="SM00448">
    <property type="entry name" value="REC"/>
    <property type="match status" value="2"/>
</dbReference>
<evidence type="ECO:0000256" key="8">
    <source>
        <dbReference type="ARBA" id="ARBA00023136"/>
    </source>
</evidence>
<reference evidence="14 15" key="1">
    <citation type="submission" date="2018-01" db="EMBL/GenBank/DDBJ databases">
        <title>Genome sequence of a Cantenovulum-like bacteria.</title>
        <authorList>
            <person name="Tan W.R."/>
            <person name="Lau N.-S."/>
            <person name="Go F."/>
            <person name="Amirul A.-A.A."/>
        </authorList>
    </citation>
    <scope>NUCLEOTIDE SEQUENCE [LARGE SCALE GENOMIC DNA]</scope>
    <source>
        <strain evidence="14 15">CCB-QB4</strain>
    </source>
</reference>
<dbReference type="GO" id="GO:0016020">
    <property type="term" value="C:membrane"/>
    <property type="evidence" value="ECO:0007669"/>
    <property type="project" value="UniProtKB-SubCell"/>
</dbReference>
<feature type="modified residue" description="4-aspartylphosphate" evidence="9">
    <location>
        <position position="663"/>
    </location>
</feature>
<keyword evidence="10" id="KW-0175">Coiled coil</keyword>
<evidence type="ECO:0000313" key="14">
    <source>
        <dbReference type="EMBL" id="AWB66806.1"/>
    </source>
</evidence>
<comment type="catalytic activity">
    <reaction evidence="1">
        <text>ATP + protein L-histidine = ADP + protein N-phospho-L-histidine.</text>
        <dbReference type="EC" id="2.7.13.3"/>
    </reaction>
</comment>
<dbReference type="GO" id="GO:0000155">
    <property type="term" value="F:phosphorelay sensor kinase activity"/>
    <property type="evidence" value="ECO:0007669"/>
    <property type="project" value="InterPro"/>
</dbReference>
<dbReference type="SUPFAM" id="SSF55874">
    <property type="entry name" value="ATPase domain of HSP90 chaperone/DNA topoisomerase II/histidine kinase"/>
    <property type="match status" value="1"/>
</dbReference>
<keyword evidence="15" id="KW-1185">Reference proteome</keyword>
<dbReference type="InterPro" id="IPR003661">
    <property type="entry name" value="HisK_dim/P_dom"/>
</dbReference>
<dbReference type="Gene3D" id="1.10.287.130">
    <property type="match status" value="1"/>
</dbReference>
<dbReference type="PROSITE" id="PS50109">
    <property type="entry name" value="HIS_KIN"/>
    <property type="match status" value="1"/>
</dbReference>
<dbReference type="PANTHER" id="PTHR45339">
    <property type="entry name" value="HYBRID SIGNAL TRANSDUCTION HISTIDINE KINASE J"/>
    <property type="match status" value="1"/>
</dbReference>
<dbReference type="InterPro" id="IPR001789">
    <property type="entry name" value="Sig_transdc_resp-reg_receiver"/>
</dbReference>